<accession>A0A143HFN9</accession>
<reference evidence="1 2" key="1">
    <citation type="journal article" date="2016" name="Genome Announc.">
        <title>Whole-Genome Sequence of Rummeliibacillus stabekisii Strain PP9 Isolated from Antarctic Soil.</title>
        <authorList>
            <person name="da Mota F.F."/>
            <person name="Vollu R.E."/>
            <person name="Jurelevicius D."/>
            <person name="Seldin L."/>
        </authorList>
    </citation>
    <scope>NUCLEOTIDE SEQUENCE [LARGE SCALE GENOMIC DNA]</scope>
    <source>
        <strain evidence="1 2">PP9</strain>
    </source>
</reference>
<keyword evidence="2" id="KW-1185">Reference proteome</keyword>
<proteinExistence type="predicted"/>
<reference evidence="2" key="2">
    <citation type="submission" date="2016-03" db="EMBL/GenBank/DDBJ databases">
        <authorList>
            <person name="Ploux O."/>
        </authorList>
    </citation>
    <scope>NUCLEOTIDE SEQUENCE [LARGE SCALE GENOMIC DNA]</scope>
    <source>
        <strain evidence="2">PP9</strain>
    </source>
</reference>
<sequence>MKTEEQYFAEGTPIKDYMDQMDTHQEASMHVYNEFQLPEDGPFISLLKEKKPHILAITEDWCGDAMMNNAILRRIAEEGDIEVRTVLRDENEELIDQYLTNGGRAIPIYIFLNEKGDVIGKWGPRAPQIQEYMTKGKSELPDAEDPAFEEKQKELFAHITREYATNEKFWSYVYESLSRALILALS</sequence>
<dbReference type="OrthoDB" id="6120799at2"/>
<dbReference type="CDD" id="cd02947">
    <property type="entry name" value="TRX_family"/>
    <property type="match status" value="1"/>
</dbReference>
<evidence type="ECO:0000313" key="1">
    <source>
        <dbReference type="EMBL" id="AMX00062.1"/>
    </source>
</evidence>
<dbReference type="STRING" id="241244.ATY39_11895"/>
<dbReference type="Proteomes" id="UP000076021">
    <property type="component" value="Chromosome"/>
</dbReference>
<dbReference type="RefSeq" id="WP_066790055.1">
    <property type="nucleotide sequence ID" value="NZ_CP014806.1"/>
</dbReference>
<protein>
    <submittedName>
        <fullName evidence="1">Thioredoxin</fullName>
    </submittedName>
</protein>
<evidence type="ECO:0000313" key="2">
    <source>
        <dbReference type="Proteomes" id="UP000076021"/>
    </source>
</evidence>
<dbReference type="InterPro" id="IPR036249">
    <property type="entry name" value="Thioredoxin-like_sf"/>
</dbReference>
<gene>
    <name evidence="1" type="ORF">ATY39_11895</name>
</gene>
<dbReference type="SUPFAM" id="SSF52833">
    <property type="entry name" value="Thioredoxin-like"/>
    <property type="match status" value="1"/>
</dbReference>
<dbReference type="AlphaFoldDB" id="A0A143HFN9"/>
<organism evidence="1 2">
    <name type="scientific">Rummeliibacillus stabekisii</name>
    <dbReference type="NCBI Taxonomy" id="241244"/>
    <lineage>
        <taxon>Bacteria</taxon>
        <taxon>Bacillati</taxon>
        <taxon>Bacillota</taxon>
        <taxon>Bacilli</taxon>
        <taxon>Bacillales</taxon>
        <taxon>Caryophanaceae</taxon>
        <taxon>Rummeliibacillus</taxon>
    </lineage>
</organism>
<dbReference type="Pfam" id="PF14595">
    <property type="entry name" value="Thioredoxin_9"/>
    <property type="match status" value="1"/>
</dbReference>
<dbReference type="EMBL" id="CP014806">
    <property type="protein sequence ID" value="AMX00062.1"/>
    <property type="molecule type" value="Genomic_DNA"/>
</dbReference>
<name>A0A143HFN9_9BACL</name>
<dbReference type="KEGG" id="rst:ATY39_11895"/>
<dbReference type="Gene3D" id="3.40.30.10">
    <property type="entry name" value="Glutaredoxin"/>
    <property type="match status" value="1"/>
</dbReference>